<keyword evidence="5" id="KW-1185">Reference proteome</keyword>
<dbReference type="Gene3D" id="2.60.40.420">
    <property type="entry name" value="Cupredoxins - blue copper proteins"/>
    <property type="match status" value="3"/>
</dbReference>
<dbReference type="EMBL" id="FOZS01000004">
    <property type="protein sequence ID" value="SFS99378.1"/>
    <property type="molecule type" value="Genomic_DNA"/>
</dbReference>
<accession>A0A1I6UDC1</accession>
<feature type="domain" description="Plastocyanin-like" evidence="3">
    <location>
        <begin position="97"/>
        <end position="138"/>
    </location>
</feature>
<dbReference type="Proteomes" id="UP000199199">
    <property type="component" value="Unassembled WGS sequence"/>
</dbReference>
<reference evidence="5" key="1">
    <citation type="submission" date="2016-10" db="EMBL/GenBank/DDBJ databases">
        <authorList>
            <person name="Varghese N."/>
            <person name="Submissions S."/>
        </authorList>
    </citation>
    <scope>NUCLEOTIDE SEQUENCE [LARGE SCALE GENOMIC DNA]</scope>
    <source>
        <strain evidence="5">DSM 22427</strain>
    </source>
</reference>
<feature type="region of interest" description="Disordered" evidence="1">
    <location>
        <begin position="595"/>
        <end position="617"/>
    </location>
</feature>
<dbReference type="AlphaFoldDB" id="A0A1I6UDC1"/>
<evidence type="ECO:0000259" key="3">
    <source>
        <dbReference type="Pfam" id="PF07732"/>
    </source>
</evidence>
<evidence type="ECO:0000313" key="4">
    <source>
        <dbReference type="EMBL" id="SFS99378.1"/>
    </source>
</evidence>
<dbReference type="CDD" id="cd13891">
    <property type="entry name" value="CuRO_3_CotA_like"/>
    <property type="match status" value="1"/>
</dbReference>
<evidence type="ECO:0000313" key="5">
    <source>
        <dbReference type="Proteomes" id="UP000199199"/>
    </source>
</evidence>
<evidence type="ECO:0000256" key="1">
    <source>
        <dbReference type="SAM" id="MobiDB-lite"/>
    </source>
</evidence>
<sequence>MRGSTEPLVSRVSRRKLLIASGAAGFSVLAGCASESTDPAATQTAETMTAHSSPDLEKWVTELPRPAVAEPSGTKDGHPHYELTMGEFEQKLHPDLPETTVWGYGGSFPGPTIEAEQGEPISVRWENDLPDEHLLPVDTSIHSETIPYDLPGIRAVTHLHGGNVEAESDGHAQAWYTRDFEETGPAFESKDDYYANEQPASTLWYHDHSLGITRLNVYAGLAGFYLLRSDTERSLDLPDGEYEIPIVLQDRSFNEDGSLFYPSAISEEQSLGDDSKPDPSIVPQFYGDTSVVNGKAWPRLSVEPRTYRLRLLNGANSRYYSLALREYDESSGETGGDGPAFVQIGNDGGLFSEPVEVDGRLELSGGQRADVLVDFSEYAGETLLLHNDAPALYRGETNAPDDDLVPLPEIMTIEVSDDGTAGESAQLPESLARVPDIPVDSVDNQRYLTLNAGATDDYGRKLHLLGNEDDPSGLMVTDEVTEEPSLGDTEIWSIANRTAMSHPVHLHLVHFQVLGREGIGDYEPGDEVDPDALEEPAPYELGWNDVVNVDPGEVVHVIVHFGEYEGLFTDQTGEYMWHCHMLEHEDHDMMRPFTVVESDDDGSDSTNEGGTDSDTDQ</sequence>
<dbReference type="InterPro" id="IPR045087">
    <property type="entry name" value="Cu-oxidase_fam"/>
</dbReference>
<dbReference type="PROSITE" id="PS51257">
    <property type="entry name" value="PROKAR_LIPOPROTEIN"/>
    <property type="match status" value="1"/>
</dbReference>
<organism evidence="4 5">
    <name type="scientific">Halostagnicola kamekurae</name>
    <dbReference type="NCBI Taxonomy" id="619731"/>
    <lineage>
        <taxon>Archaea</taxon>
        <taxon>Methanobacteriati</taxon>
        <taxon>Methanobacteriota</taxon>
        <taxon>Stenosarchaea group</taxon>
        <taxon>Halobacteria</taxon>
        <taxon>Halobacteriales</taxon>
        <taxon>Natrialbaceae</taxon>
        <taxon>Halostagnicola</taxon>
    </lineage>
</organism>
<dbReference type="RefSeq" id="WP_092906888.1">
    <property type="nucleotide sequence ID" value="NZ_FOZS01000004.1"/>
</dbReference>
<feature type="domain" description="Plastocyanin-like" evidence="2">
    <location>
        <begin position="478"/>
        <end position="597"/>
    </location>
</feature>
<dbReference type="PROSITE" id="PS51318">
    <property type="entry name" value="TAT"/>
    <property type="match status" value="1"/>
</dbReference>
<dbReference type="GO" id="GO:0005507">
    <property type="term" value="F:copper ion binding"/>
    <property type="evidence" value="ECO:0007669"/>
    <property type="project" value="InterPro"/>
</dbReference>
<dbReference type="InterPro" id="IPR011707">
    <property type="entry name" value="Cu-oxidase-like_N"/>
</dbReference>
<dbReference type="InterPro" id="IPR006311">
    <property type="entry name" value="TAT_signal"/>
</dbReference>
<name>A0A1I6UDC1_9EURY</name>
<keyword evidence="4" id="KW-0167">Capsid protein</keyword>
<keyword evidence="4" id="KW-0946">Virion</keyword>
<dbReference type="PANTHER" id="PTHR48267:SF1">
    <property type="entry name" value="BILIRUBIN OXIDASE"/>
    <property type="match status" value="1"/>
</dbReference>
<dbReference type="PANTHER" id="PTHR48267">
    <property type="entry name" value="CUPREDOXIN SUPERFAMILY PROTEIN"/>
    <property type="match status" value="1"/>
</dbReference>
<dbReference type="CDD" id="cd13868">
    <property type="entry name" value="CuRO_2_CotA_like"/>
    <property type="match status" value="1"/>
</dbReference>
<dbReference type="InterPro" id="IPR008972">
    <property type="entry name" value="Cupredoxin"/>
</dbReference>
<evidence type="ECO:0000259" key="2">
    <source>
        <dbReference type="Pfam" id="PF07731"/>
    </source>
</evidence>
<dbReference type="CDD" id="cd13844">
    <property type="entry name" value="CuRO_1_BOD_CotA_like"/>
    <property type="match status" value="1"/>
</dbReference>
<dbReference type="Pfam" id="PF07731">
    <property type="entry name" value="Cu-oxidase_2"/>
    <property type="match status" value="1"/>
</dbReference>
<dbReference type="Pfam" id="PF07732">
    <property type="entry name" value="Cu-oxidase_3"/>
    <property type="match status" value="1"/>
</dbReference>
<dbReference type="InterPro" id="IPR011706">
    <property type="entry name" value="Cu-oxidase_C"/>
</dbReference>
<dbReference type="SUPFAM" id="SSF49503">
    <property type="entry name" value="Cupredoxins"/>
    <property type="match status" value="3"/>
</dbReference>
<protein>
    <submittedName>
        <fullName evidence="4">Spore coat protein A</fullName>
    </submittedName>
</protein>
<proteinExistence type="predicted"/>
<gene>
    <name evidence="4" type="ORF">SAMN04488556_3768</name>
</gene>
<dbReference type="GO" id="GO:0016491">
    <property type="term" value="F:oxidoreductase activity"/>
    <property type="evidence" value="ECO:0007669"/>
    <property type="project" value="InterPro"/>
</dbReference>
<dbReference type="OrthoDB" id="12293at2157"/>